<evidence type="ECO:0000313" key="12">
    <source>
        <dbReference type="Proteomes" id="UP001233836"/>
    </source>
</evidence>
<dbReference type="PANTHER" id="PTHR43547">
    <property type="entry name" value="TWO-COMPONENT HISTIDINE KINASE"/>
    <property type="match status" value="1"/>
</dbReference>
<dbReference type="GO" id="GO:0016301">
    <property type="term" value="F:kinase activity"/>
    <property type="evidence" value="ECO:0007669"/>
    <property type="project" value="UniProtKB-KW"/>
</dbReference>
<dbReference type="CDD" id="cd00082">
    <property type="entry name" value="HisKA"/>
    <property type="match status" value="1"/>
</dbReference>
<dbReference type="SUPFAM" id="SSF55874">
    <property type="entry name" value="ATPase domain of HSP90 chaperone/DNA topoisomerase II/histidine kinase"/>
    <property type="match status" value="1"/>
</dbReference>
<dbReference type="SUPFAM" id="SSF49785">
    <property type="entry name" value="Galactose-binding domain-like"/>
    <property type="match status" value="1"/>
</dbReference>
<evidence type="ECO:0000256" key="3">
    <source>
        <dbReference type="ARBA" id="ARBA00022553"/>
    </source>
</evidence>
<evidence type="ECO:0000256" key="9">
    <source>
        <dbReference type="SAM" id="Phobius"/>
    </source>
</evidence>
<keyword evidence="8" id="KW-0902">Two-component regulatory system</keyword>
<feature type="transmembrane region" description="Helical" evidence="9">
    <location>
        <begin position="380"/>
        <end position="403"/>
    </location>
</feature>
<dbReference type="Gene3D" id="1.10.287.130">
    <property type="match status" value="1"/>
</dbReference>
<dbReference type="Proteomes" id="UP001233836">
    <property type="component" value="Unassembled WGS sequence"/>
</dbReference>
<feature type="domain" description="Histidine kinase" evidence="10">
    <location>
        <begin position="488"/>
        <end position="715"/>
    </location>
</feature>
<dbReference type="InterPro" id="IPR011623">
    <property type="entry name" value="7TMR_DISM_rcpt_extracell_dom1"/>
</dbReference>
<evidence type="ECO:0000256" key="1">
    <source>
        <dbReference type="ARBA" id="ARBA00000085"/>
    </source>
</evidence>
<evidence type="ECO:0000256" key="4">
    <source>
        <dbReference type="ARBA" id="ARBA00022679"/>
    </source>
</evidence>
<evidence type="ECO:0000313" key="11">
    <source>
        <dbReference type="EMBL" id="MDQ0171248.1"/>
    </source>
</evidence>
<dbReference type="SUPFAM" id="SSF47384">
    <property type="entry name" value="Homodimeric domain of signal transducing histidine kinase"/>
    <property type="match status" value="1"/>
</dbReference>
<dbReference type="InterPro" id="IPR008979">
    <property type="entry name" value="Galactose-bd-like_sf"/>
</dbReference>
<dbReference type="SMART" id="SM00387">
    <property type="entry name" value="HATPase_c"/>
    <property type="match status" value="1"/>
</dbReference>
<dbReference type="InterPro" id="IPR003661">
    <property type="entry name" value="HisK_dim/P_dom"/>
</dbReference>
<feature type="transmembrane region" description="Helical" evidence="9">
    <location>
        <begin position="290"/>
        <end position="310"/>
    </location>
</feature>
<dbReference type="InterPro" id="IPR003594">
    <property type="entry name" value="HATPase_dom"/>
</dbReference>
<name>A0ABT9WD98_9BACL</name>
<dbReference type="SMART" id="SM00388">
    <property type="entry name" value="HisKA"/>
    <property type="match status" value="1"/>
</dbReference>
<keyword evidence="9" id="KW-1133">Transmembrane helix</keyword>
<dbReference type="PRINTS" id="PR00344">
    <property type="entry name" value="BCTRLSENSOR"/>
</dbReference>
<evidence type="ECO:0000256" key="2">
    <source>
        <dbReference type="ARBA" id="ARBA00012438"/>
    </source>
</evidence>
<keyword evidence="4" id="KW-0808">Transferase</keyword>
<feature type="transmembrane region" description="Helical" evidence="9">
    <location>
        <begin position="227"/>
        <end position="246"/>
    </location>
</feature>
<evidence type="ECO:0000256" key="6">
    <source>
        <dbReference type="ARBA" id="ARBA00022777"/>
    </source>
</evidence>
<evidence type="ECO:0000256" key="5">
    <source>
        <dbReference type="ARBA" id="ARBA00022741"/>
    </source>
</evidence>
<keyword evidence="3" id="KW-0597">Phosphoprotein</keyword>
<dbReference type="Pfam" id="PF07695">
    <property type="entry name" value="7TMR-DISM_7TM"/>
    <property type="match status" value="1"/>
</dbReference>
<feature type="transmembrane region" description="Helical" evidence="9">
    <location>
        <begin position="322"/>
        <end position="339"/>
    </location>
</feature>
<dbReference type="InterPro" id="IPR036097">
    <property type="entry name" value="HisK_dim/P_sf"/>
</dbReference>
<dbReference type="EC" id="2.7.13.3" evidence="2"/>
<accession>A0ABT9WD98</accession>
<evidence type="ECO:0000256" key="8">
    <source>
        <dbReference type="ARBA" id="ARBA00023012"/>
    </source>
</evidence>
<dbReference type="PANTHER" id="PTHR43547:SF2">
    <property type="entry name" value="HYBRID SIGNAL TRANSDUCTION HISTIDINE KINASE C"/>
    <property type="match status" value="1"/>
</dbReference>
<keyword evidence="6 11" id="KW-0418">Kinase</keyword>
<dbReference type="Gene3D" id="2.60.120.260">
    <property type="entry name" value="Galactose-binding domain-like"/>
    <property type="match status" value="1"/>
</dbReference>
<keyword evidence="7" id="KW-0067">ATP-binding</keyword>
<keyword evidence="12" id="KW-1185">Reference proteome</keyword>
<dbReference type="EMBL" id="JAUSTI010000006">
    <property type="protein sequence ID" value="MDQ0171248.1"/>
    <property type="molecule type" value="Genomic_DNA"/>
</dbReference>
<protein>
    <recommendedName>
        <fullName evidence="2">histidine kinase</fullName>
        <ecNumber evidence="2">2.7.13.3</ecNumber>
    </recommendedName>
</protein>
<comment type="catalytic activity">
    <reaction evidence="1">
        <text>ATP + protein L-histidine = ADP + protein N-phospho-L-histidine.</text>
        <dbReference type="EC" id="2.7.13.3"/>
    </reaction>
</comment>
<keyword evidence="5" id="KW-0547">Nucleotide-binding</keyword>
<dbReference type="InterPro" id="IPR005467">
    <property type="entry name" value="His_kinase_dom"/>
</dbReference>
<organism evidence="11 12">
    <name type="scientific">Paenibacillus tundrae</name>
    <dbReference type="NCBI Taxonomy" id="528187"/>
    <lineage>
        <taxon>Bacteria</taxon>
        <taxon>Bacillati</taxon>
        <taxon>Bacillota</taxon>
        <taxon>Bacilli</taxon>
        <taxon>Bacillales</taxon>
        <taxon>Paenibacillaceae</taxon>
        <taxon>Paenibacillus</taxon>
    </lineage>
</organism>
<proteinExistence type="predicted"/>
<dbReference type="Pfam" id="PF00512">
    <property type="entry name" value="HisKA"/>
    <property type="match status" value="1"/>
</dbReference>
<feature type="transmembrane region" description="Helical" evidence="9">
    <location>
        <begin position="258"/>
        <end position="284"/>
    </location>
</feature>
<dbReference type="Gene3D" id="3.30.565.10">
    <property type="entry name" value="Histidine kinase-like ATPase, C-terminal domain"/>
    <property type="match status" value="1"/>
</dbReference>
<keyword evidence="9" id="KW-0812">Transmembrane</keyword>
<sequence length="725" mass="83289">MKWMKRGRDSITKRPLFLTSLIFLTILILIFTLYIKPSRGASSSTSIPVSTDGVLDLTHWSSEDIPTIPLQGGWEFYWNQLLDPNDFLDTAKPAPSFEQVPGAWTSYRLSNEQSLHNEGYATYRIRLLLPNAMNETKQTLAIYPKSIASAYQLWINGQFKGGNGIVGSSPSNEEAKSYPKVIYFEAQADWNEIIIQVSNFSQRNAGIWQPLEIGTAEDISWIRILRVSAQSCIVGIFLVMAFYYGLVYINRRKERSALLYSLLCLSVGVRTVVLGESTALYLLPNLPWEWAVKFEYISVATTAWLLILFINREYPKESLPRVAKCIGVVLIAFILLFIVTPARIYTYYLTPFTWGVLFPSLIYTLTIYIRSAFKRRKGSLISMVGFLFFMTFALNDMLFYTAHLPTDDMLSIGLLIFLLTQAYNLTSRFSRALQEKEELSLTLQLTNQHLERIVEERTLSLRQSNAELLQANQKMADFELFRVRLLSNISHELSTPITSIKGFAKALRDGIITAEAPKYINRIYTRSLLLERMIIDLIELTKLETNQIKFHMEDIRLLPFLEELFHKYEWEVERQNIQYDLQVPDEPEDDLWIARIDPIRIEQVLSNLISNALRFTPPSGTIRLQLRILQTPQTETGYTAWFCVKDTGTGIPPEWHERIFERFGQAQQKSESDHNGSGLGLAICKEIMYYHNGEIGVKSELGSGSEFYFQLPAWKGSLTKDEFHK</sequence>
<evidence type="ECO:0000256" key="7">
    <source>
        <dbReference type="ARBA" id="ARBA00022840"/>
    </source>
</evidence>
<dbReference type="InterPro" id="IPR004358">
    <property type="entry name" value="Sig_transdc_His_kin-like_C"/>
</dbReference>
<comment type="caution">
    <text evidence="11">The sequence shown here is derived from an EMBL/GenBank/DDBJ whole genome shotgun (WGS) entry which is preliminary data.</text>
</comment>
<dbReference type="InterPro" id="IPR036890">
    <property type="entry name" value="HATPase_C_sf"/>
</dbReference>
<gene>
    <name evidence="11" type="ORF">J2T19_002700</name>
</gene>
<reference evidence="11 12" key="1">
    <citation type="submission" date="2023-07" db="EMBL/GenBank/DDBJ databases">
        <title>Sorghum-associated microbial communities from plants grown in Nebraska, USA.</title>
        <authorList>
            <person name="Schachtman D."/>
        </authorList>
    </citation>
    <scope>NUCLEOTIDE SEQUENCE [LARGE SCALE GENOMIC DNA]</scope>
    <source>
        <strain evidence="11 12">DS1314</strain>
    </source>
</reference>
<dbReference type="Pfam" id="PF02518">
    <property type="entry name" value="HATPase_c"/>
    <property type="match status" value="1"/>
</dbReference>
<evidence type="ECO:0000259" key="10">
    <source>
        <dbReference type="PROSITE" id="PS50109"/>
    </source>
</evidence>
<feature type="transmembrane region" description="Helical" evidence="9">
    <location>
        <begin position="345"/>
        <end position="368"/>
    </location>
</feature>
<feature type="transmembrane region" description="Helical" evidence="9">
    <location>
        <begin position="16"/>
        <end position="35"/>
    </location>
</feature>
<keyword evidence="9" id="KW-0472">Membrane</keyword>
<dbReference type="PROSITE" id="PS50109">
    <property type="entry name" value="HIS_KIN"/>
    <property type="match status" value="1"/>
</dbReference>